<organism evidence="1 2">
    <name type="scientific">Gemmatimonas aurantiaca</name>
    <dbReference type="NCBI Taxonomy" id="173480"/>
    <lineage>
        <taxon>Bacteria</taxon>
        <taxon>Pseudomonadati</taxon>
        <taxon>Gemmatimonadota</taxon>
        <taxon>Gemmatimonadia</taxon>
        <taxon>Gemmatimonadales</taxon>
        <taxon>Gemmatimonadaceae</taxon>
        <taxon>Gemmatimonas</taxon>
    </lineage>
</organism>
<dbReference type="Gene3D" id="3.30.1490.270">
    <property type="match status" value="1"/>
</dbReference>
<sequence>MSPTAVPHFDTYHNLLLADAALAEDSADVLEQQLRQDGLFFGDRALCSVLRPRFLTLDEYRLISRACCLVGSAFDKVRVAAMADAGLRSQFGLTSWEEQLIHADPGFPVASPTSRLDAFFAAGEDGLKFTEYNAETPAGAAYNDALSSAFLALPVMQAFNRSHIALPIPAGAGVVDSLLQAYHAWRGRREKPSVVILDWREVPTYSEFVLFEREFHARGIDAFIGDPRDAEYANGRLTVAGRPVTMIYKRVLIDELVTREGLDSPVVRAVRDGAVCMVNPFRCKLLHKKASLAVLSDERQSGLFTAEEQMAVRRHVPWTRVVEERHTEHTSGAVDLVPFVAANRERLVLKPNDEYGGKGIVLGWTVDDATWEAAIRTALAEPYIVQERVEVPSEPWPAMVDGAVHIGDRMLDTAPFLSNGSTVAGCLTRIATDPLLNVTAGGGSNVPTFLVEAR</sequence>
<proteinExistence type="predicted"/>
<name>A0A3D4V566_9BACT</name>
<dbReference type="SUPFAM" id="SSF56059">
    <property type="entry name" value="Glutathione synthetase ATP-binding domain-like"/>
    <property type="match status" value="1"/>
</dbReference>
<dbReference type="OMA" id="VHDKQIF"/>
<evidence type="ECO:0000313" key="1">
    <source>
        <dbReference type="EMBL" id="HCT56269.1"/>
    </source>
</evidence>
<dbReference type="AlphaFoldDB" id="A0A3D4V566"/>
<dbReference type="EMBL" id="DPIY01000004">
    <property type="protein sequence ID" value="HCT56269.1"/>
    <property type="molecule type" value="Genomic_DNA"/>
</dbReference>
<comment type="caution">
    <text evidence="1">The sequence shown here is derived from an EMBL/GenBank/DDBJ whole genome shotgun (WGS) entry which is preliminary data.</text>
</comment>
<reference evidence="1 2" key="1">
    <citation type="journal article" date="2018" name="Nat. Biotechnol.">
        <title>A standardized bacterial taxonomy based on genome phylogeny substantially revises the tree of life.</title>
        <authorList>
            <person name="Parks D.H."/>
            <person name="Chuvochina M."/>
            <person name="Waite D.W."/>
            <person name="Rinke C."/>
            <person name="Skarshewski A."/>
            <person name="Chaumeil P.A."/>
            <person name="Hugenholtz P."/>
        </authorList>
    </citation>
    <scope>NUCLEOTIDE SEQUENCE [LARGE SCALE GENOMIC DNA]</scope>
    <source>
        <strain evidence="1">UBA8844</strain>
    </source>
</reference>
<evidence type="ECO:0000313" key="2">
    <source>
        <dbReference type="Proteomes" id="UP000264071"/>
    </source>
</evidence>
<accession>A0A3D4V566</accession>
<evidence type="ECO:0008006" key="3">
    <source>
        <dbReference type="Google" id="ProtNLM"/>
    </source>
</evidence>
<protein>
    <recommendedName>
        <fullName evidence="3">Circularly permuted type 2 ATP-grasp protein</fullName>
    </recommendedName>
</protein>
<gene>
    <name evidence="1" type="ORF">DGD08_03545</name>
</gene>
<dbReference type="Proteomes" id="UP000264071">
    <property type="component" value="Unassembled WGS sequence"/>
</dbReference>